<feature type="domain" description="Uncharacterized protein TP-0789" evidence="3">
    <location>
        <begin position="79"/>
        <end position="264"/>
    </location>
</feature>
<dbReference type="Pfam" id="PF17131">
    <property type="entry name" value="LolA_like"/>
    <property type="match status" value="1"/>
</dbReference>
<keyword evidence="5" id="KW-1185">Reference proteome</keyword>
<evidence type="ECO:0000313" key="4">
    <source>
        <dbReference type="EMBL" id="KQM08277.1"/>
    </source>
</evidence>
<dbReference type="EMBL" id="LIIK01000050">
    <property type="protein sequence ID" value="KQM08277.1"/>
    <property type="molecule type" value="Genomic_DNA"/>
</dbReference>
<name>A0A0Q4B2W7_9BACT</name>
<reference evidence="4" key="1">
    <citation type="submission" date="2015-08" db="EMBL/GenBank/DDBJ databases">
        <title>Candidatus Bacteriodes Periocalifornicus.</title>
        <authorList>
            <person name="McLean J.S."/>
            <person name="Kelley S."/>
        </authorList>
    </citation>
    <scope>NUCLEOTIDE SEQUENCE [LARGE SCALE GENOMIC DNA]</scope>
    <source>
        <strain evidence="4">12B</strain>
    </source>
</reference>
<accession>A0A0Q4B2W7</accession>
<comment type="caution">
    <text evidence="4">The sequence shown here is derived from an EMBL/GenBank/DDBJ whole genome shotgun (WGS) entry which is preliminary data.</text>
</comment>
<dbReference type="InterPro" id="IPR052944">
    <property type="entry name" value="Sporulation_related"/>
</dbReference>
<evidence type="ECO:0000313" key="5">
    <source>
        <dbReference type="Proteomes" id="UP000054172"/>
    </source>
</evidence>
<protein>
    <recommendedName>
        <fullName evidence="3">Uncharacterized protein TP-0789 domain-containing protein</fullName>
    </recommendedName>
</protein>
<dbReference type="PANTHER" id="PTHR37507:SF2">
    <property type="entry name" value="SPORULATION PROTEIN YDCC"/>
    <property type="match status" value="1"/>
</dbReference>
<dbReference type="CDD" id="cd16329">
    <property type="entry name" value="LolA_like"/>
    <property type="match status" value="1"/>
</dbReference>
<dbReference type="AlphaFoldDB" id="A0A0Q4B2W7"/>
<dbReference type="SUPFAM" id="SSF89392">
    <property type="entry name" value="Prokaryotic lipoproteins and lipoprotein localization factors"/>
    <property type="match status" value="1"/>
</dbReference>
<gene>
    <name evidence="4" type="ORF">AL399_08255</name>
</gene>
<dbReference type="Proteomes" id="UP000054172">
    <property type="component" value="Unassembled WGS sequence"/>
</dbReference>
<dbReference type="PATRIC" id="fig|1702214.3.peg.1617"/>
<dbReference type="InterPro" id="IPR029046">
    <property type="entry name" value="LolA/LolB/LppX"/>
</dbReference>
<proteinExistence type="predicted"/>
<evidence type="ECO:0000256" key="1">
    <source>
        <dbReference type="ARBA" id="ARBA00022729"/>
    </source>
</evidence>
<feature type="signal peptide" evidence="2">
    <location>
        <begin position="1"/>
        <end position="22"/>
    </location>
</feature>
<dbReference type="PANTHER" id="PTHR37507">
    <property type="entry name" value="SPORULATION PROTEIN YDCC"/>
    <property type="match status" value="1"/>
</dbReference>
<keyword evidence="1 2" id="KW-0732">Signal</keyword>
<dbReference type="Gene3D" id="2.50.20.10">
    <property type="entry name" value="Lipoprotein localisation LolA/LolB/LppX"/>
    <property type="match status" value="1"/>
</dbReference>
<sequence>MRLTTVVLAAALVSVVASTALAQDASKLTGRDVAQRVKDRPDGDSRQSKLSMKLINKRGSVRERKIQTYSIDVGKDKKDRKMLMFFEYPGDVKGTGFLTWDYDQVGKDDDKWLYLPAMKKTRRISGSSAKKDYFMGSDFTYDDMGSRNVDEDTHTLLGEETVDGQKCWKLESTPKDNRDLFSKKIWWVRQDCLVPVKVEFYDKQGALHRKLEFSNIQKVDGFWTALKMHMVNVQTEHQTVLELSDVKVNVKLDEGAFTTATLEKGGI</sequence>
<dbReference type="InterPro" id="IPR033399">
    <property type="entry name" value="TP_0789-like"/>
</dbReference>
<dbReference type="STRING" id="1702214.AL399_08255"/>
<evidence type="ECO:0000256" key="2">
    <source>
        <dbReference type="SAM" id="SignalP"/>
    </source>
</evidence>
<evidence type="ECO:0000259" key="3">
    <source>
        <dbReference type="Pfam" id="PF17131"/>
    </source>
</evidence>
<organism evidence="4 5">
    <name type="scientific">Candidatus [Bacteroides] periocalifornicus</name>
    <dbReference type="NCBI Taxonomy" id="1702214"/>
    <lineage>
        <taxon>Bacteria</taxon>
        <taxon>Pseudomonadati</taxon>
        <taxon>Bacteroidota</taxon>
    </lineage>
</organism>
<feature type="chain" id="PRO_5006212456" description="Uncharacterized protein TP-0789 domain-containing protein" evidence="2">
    <location>
        <begin position="23"/>
        <end position="267"/>
    </location>
</feature>